<proteinExistence type="predicted"/>
<dbReference type="Proteomes" id="UP000198975">
    <property type="component" value="Unassembled WGS sequence"/>
</dbReference>
<evidence type="ECO:0000313" key="2">
    <source>
        <dbReference type="Proteomes" id="UP000198975"/>
    </source>
</evidence>
<sequence>MNAITQQGDTLDILCLRYYGRTEGVVETVLLANPGLAELGVILPHGTHVELPEVAVATVNETVNLWA</sequence>
<accession>A0A1C4DJI5</accession>
<dbReference type="OrthoDB" id="8759063at2"/>
<organism evidence="1 2">
    <name type="scientific">Kosakonia oryzendophytica</name>
    <dbReference type="NCBI Taxonomy" id="1005665"/>
    <lineage>
        <taxon>Bacteria</taxon>
        <taxon>Pseudomonadati</taxon>
        <taxon>Pseudomonadota</taxon>
        <taxon>Gammaproteobacteria</taxon>
        <taxon>Enterobacterales</taxon>
        <taxon>Enterobacteriaceae</taxon>
        <taxon>Kosakonia</taxon>
    </lineage>
</organism>
<dbReference type="EMBL" id="FMAY01000012">
    <property type="protein sequence ID" value="SCC31468.1"/>
    <property type="molecule type" value="Genomic_DNA"/>
</dbReference>
<gene>
    <name evidence="1" type="ORF">GA0061071_112143</name>
</gene>
<keyword evidence="2" id="KW-1185">Reference proteome</keyword>
<name>A0A1C4DJI5_9ENTR</name>
<dbReference type="RefSeq" id="WP_088236682.1">
    <property type="nucleotide sequence ID" value="NZ_FMAY01000012.1"/>
</dbReference>
<reference evidence="2" key="1">
    <citation type="submission" date="2016-08" db="EMBL/GenBank/DDBJ databases">
        <authorList>
            <person name="Varghese N."/>
            <person name="Submissions Spin"/>
        </authorList>
    </citation>
    <scope>NUCLEOTIDE SEQUENCE [LARGE SCALE GENOMIC DNA]</scope>
    <source>
        <strain evidence="2">REICA_082</strain>
    </source>
</reference>
<dbReference type="Pfam" id="PF05489">
    <property type="entry name" value="Phage_tail_X"/>
    <property type="match status" value="1"/>
</dbReference>
<protein>
    <submittedName>
        <fullName evidence="1">p2-like prophage tail protein X</fullName>
    </submittedName>
</protein>
<dbReference type="InterPro" id="IPR008861">
    <property type="entry name" value="GpX-like"/>
</dbReference>
<evidence type="ECO:0000313" key="1">
    <source>
        <dbReference type="EMBL" id="SCC31468.1"/>
    </source>
</evidence>
<dbReference type="AlphaFoldDB" id="A0A1C4DJI5"/>